<dbReference type="EMBL" id="BK015754">
    <property type="protein sequence ID" value="DAE23499.1"/>
    <property type="molecule type" value="Genomic_DNA"/>
</dbReference>
<protein>
    <submittedName>
        <fullName evidence="1">Uncharacterized protein</fullName>
    </submittedName>
</protein>
<proteinExistence type="predicted"/>
<sequence length="29" mass="3256">MLLRTILTITAPSIPQPIKNSAYFGRCCF</sequence>
<accession>A0A8S5QXB2</accession>
<evidence type="ECO:0000313" key="1">
    <source>
        <dbReference type="EMBL" id="DAE23499.1"/>
    </source>
</evidence>
<reference evidence="1" key="1">
    <citation type="journal article" date="2021" name="Proc. Natl. Acad. Sci. U.S.A.">
        <title>A Catalog of Tens of Thousands of Viruses from Human Metagenomes Reveals Hidden Associations with Chronic Diseases.</title>
        <authorList>
            <person name="Tisza M.J."/>
            <person name="Buck C.B."/>
        </authorList>
    </citation>
    <scope>NUCLEOTIDE SEQUENCE</scope>
    <source>
        <strain evidence="1">Ct2wG4</strain>
    </source>
</reference>
<name>A0A8S5QXB2_9CAUD</name>
<organism evidence="1">
    <name type="scientific">Siphoviridae sp. ct2wG4</name>
    <dbReference type="NCBI Taxonomy" id="2826278"/>
    <lineage>
        <taxon>Viruses</taxon>
        <taxon>Duplodnaviria</taxon>
        <taxon>Heunggongvirae</taxon>
        <taxon>Uroviricota</taxon>
        <taxon>Caudoviricetes</taxon>
    </lineage>
</organism>